<keyword evidence="7" id="KW-1185">Reference proteome</keyword>
<dbReference type="InterPro" id="IPR035965">
    <property type="entry name" value="PAS-like_dom_sf"/>
</dbReference>
<dbReference type="Gene3D" id="3.20.20.450">
    <property type="entry name" value="EAL domain"/>
    <property type="match status" value="1"/>
</dbReference>
<dbReference type="AlphaFoldDB" id="A0A222FPS5"/>
<dbReference type="Gene3D" id="2.10.70.100">
    <property type="match status" value="1"/>
</dbReference>
<feature type="domain" description="EAL" evidence="4">
    <location>
        <begin position="612"/>
        <end position="866"/>
    </location>
</feature>
<evidence type="ECO:0000313" key="7">
    <source>
        <dbReference type="Proteomes" id="UP000202440"/>
    </source>
</evidence>
<dbReference type="PANTHER" id="PTHR44757">
    <property type="entry name" value="DIGUANYLATE CYCLASE DGCP"/>
    <property type="match status" value="1"/>
</dbReference>
<dbReference type="PROSITE" id="PS50112">
    <property type="entry name" value="PAS"/>
    <property type="match status" value="2"/>
</dbReference>
<dbReference type="PROSITE" id="PS50883">
    <property type="entry name" value="EAL"/>
    <property type="match status" value="1"/>
</dbReference>
<evidence type="ECO:0000256" key="1">
    <source>
        <dbReference type="ARBA" id="ARBA00001946"/>
    </source>
</evidence>
<evidence type="ECO:0000259" key="3">
    <source>
        <dbReference type="PROSITE" id="PS50113"/>
    </source>
</evidence>
<feature type="domain" description="PAS" evidence="2">
    <location>
        <begin position="214"/>
        <end position="261"/>
    </location>
</feature>
<dbReference type="PROSITE" id="PS50887">
    <property type="entry name" value="GGDEF"/>
    <property type="match status" value="1"/>
</dbReference>
<comment type="cofactor">
    <cofactor evidence="1">
        <name>Mg(2+)</name>
        <dbReference type="ChEBI" id="CHEBI:18420"/>
    </cofactor>
</comment>
<dbReference type="SUPFAM" id="SSF55073">
    <property type="entry name" value="Nucleotide cyclase"/>
    <property type="match status" value="1"/>
</dbReference>
<dbReference type="InterPro" id="IPR029787">
    <property type="entry name" value="Nucleotide_cyclase"/>
</dbReference>
<dbReference type="Pfam" id="PF00990">
    <property type="entry name" value="GGDEF"/>
    <property type="match status" value="1"/>
</dbReference>
<dbReference type="Proteomes" id="UP000202440">
    <property type="component" value="Chromosome"/>
</dbReference>
<sequence length="867" mass="97753">MIDPSTRQLNAHAALEQQLQTVLDHATRVFLTSGHETVEADIATALKHLRKRLRATDAALLLCPPADTREEGRFVLSAQQTEPLGVRVRQLLQQREQWCHLVLRPAVRQFATETELEAEQCVLTALQAQQVILVPVVGRQVDGGCLLFIFQNTQSEALSRACLQLLSTFAHLCYLMVDRLGVMEQLSQREQLLRRTEKLASIGSWFDDLVSGQITISEQTARIFGLDEDQRLVTIDDFYRHLHPDDRQRVRHELHDSVRRGEATDLTYRIIDQHGRQRTLHGMAEVITDDSGQAIARYGSLQDITEQEVRERHLLQAAKVLESTNEGVVVTDANGMIEAINPAFSRITGYDESEVLQHSIAVLKSSRHDARFYQDMLRQLSITGQWRGEVWNRRRSGEIFPQWLTITAVQDGLGKTGNYVGVFTDMSSQRRSEQQLEQLSHYDSLTNLPNRRLLIQRLQHAIEHGHDGQQLALIAIDLDHFKHINDSLGHPAGDRLLKQFAQRLRRRLRDSDTVARQGGDDFMVMIEQVQGREYVAKIADIIKRLLCQPFDLGIGQELMIGASMGITLYPDDGNSVTQLLSNADVAMYRAKQRGRNHYQFYSNEMTRAASDRLELGSQLRHALQRGGQLQLYYQPQVCMASNRVVGLEALMRWQHPDDGIIAPGRFLPVAEDNGLMPELDTCALTLACQQIAHWQQRGVRPLTVAVNITQPTFVAGGLVETLSLLLQRYRIDSSWLELEITEGALLEPTPAVLGTIAGLKELGISLAVDDFGTGYSSLAYLHRYKVDKLKIDRSFVTGLAEDDGRVITSTIINMAKGLGLQVLAEGVECEQQLMFLRDHHCEVYQGFLFSQPVPVHQLQPWLLPATG</sequence>
<dbReference type="Pfam" id="PF00563">
    <property type="entry name" value="EAL"/>
    <property type="match status" value="1"/>
</dbReference>
<dbReference type="NCBIfam" id="TIGR00229">
    <property type="entry name" value="sensory_box"/>
    <property type="match status" value="1"/>
</dbReference>
<dbReference type="InterPro" id="IPR013655">
    <property type="entry name" value="PAS_fold_3"/>
</dbReference>
<proteinExistence type="predicted"/>
<dbReference type="InterPro" id="IPR001633">
    <property type="entry name" value="EAL_dom"/>
</dbReference>
<dbReference type="SUPFAM" id="SSF55785">
    <property type="entry name" value="PYP-like sensor domain (PAS domain)"/>
    <property type="match status" value="2"/>
</dbReference>
<dbReference type="InterPro" id="IPR000700">
    <property type="entry name" value="PAS-assoc_C"/>
</dbReference>
<feature type="domain" description="PAS" evidence="2">
    <location>
        <begin position="319"/>
        <end position="356"/>
    </location>
</feature>
<protein>
    <submittedName>
        <fullName evidence="6">GGDEF domain-containing protein</fullName>
    </submittedName>
</protein>
<feature type="domain" description="PAC" evidence="3">
    <location>
        <begin position="386"/>
        <end position="438"/>
    </location>
</feature>
<dbReference type="Pfam" id="PF08447">
    <property type="entry name" value="PAS_3"/>
    <property type="match status" value="1"/>
</dbReference>
<dbReference type="Pfam" id="PF13426">
    <property type="entry name" value="PAS_9"/>
    <property type="match status" value="1"/>
</dbReference>
<dbReference type="CDD" id="cd01949">
    <property type="entry name" value="GGDEF"/>
    <property type="match status" value="1"/>
</dbReference>
<dbReference type="CDD" id="cd01948">
    <property type="entry name" value="EAL"/>
    <property type="match status" value="1"/>
</dbReference>
<dbReference type="GO" id="GO:0003824">
    <property type="term" value="F:catalytic activity"/>
    <property type="evidence" value="ECO:0007669"/>
    <property type="project" value="UniProtKB-ARBA"/>
</dbReference>
<dbReference type="PROSITE" id="PS50113">
    <property type="entry name" value="PAC"/>
    <property type="match status" value="2"/>
</dbReference>
<dbReference type="InterPro" id="IPR052155">
    <property type="entry name" value="Biofilm_reg_signaling"/>
</dbReference>
<reference evidence="6 7" key="1">
    <citation type="submission" date="2017-07" db="EMBL/GenBank/DDBJ databases">
        <title>Annotated genome sequence of Bacterioplanes sanyensis isolated from Red Sea.</title>
        <authorList>
            <person name="Rehman Z.U."/>
        </authorList>
    </citation>
    <scope>NUCLEOTIDE SEQUENCE [LARGE SCALE GENOMIC DNA]</scope>
    <source>
        <strain evidence="6 7">NV9</strain>
    </source>
</reference>
<dbReference type="KEGG" id="bsan:CHH28_18450"/>
<dbReference type="InterPro" id="IPR000014">
    <property type="entry name" value="PAS"/>
</dbReference>
<dbReference type="NCBIfam" id="TIGR00254">
    <property type="entry name" value="GGDEF"/>
    <property type="match status" value="1"/>
</dbReference>
<organism evidence="6 7">
    <name type="scientific">Bacterioplanes sanyensis</name>
    <dbReference type="NCBI Taxonomy" id="1249553"/>
    <lineage>
        <taxon>Bacteria</taxon>
        <taxon>Pseudomonadati</taxon>
        <taxon>Pseudomonadota</taxon>
        <taxon>Gammaproteobacteria</taxon>
        <taxon>Oceanospirillales</taxon>
        <taxon>Oceanospirillaceae</taxon>
        <taxon>Bacterioplanes</taxon>
    </lineage>
</organism>
<dbReference type="CDD" id="cd00130">
    <property type="entry name" value="PAS"/>
    <property type="match status" value="2"/>
</dbReference>
<dbReference type="InterPro" id="IPR043128">
    <property type="entry name" value="Rev_trsase/Diguanyl_cyclase"/>
</dbReference>
<evidence type="ECO:0000259" key="4">
    <source>
        <dbReference type="PROSITE" id="PS50883"/>
    </source>
</evidence>
<dbReference type="SMART" id="SM00052">
    <property type="entry name" value="EAL"/>
    <property type="match status" value="1"/>
</dbReference>
<dbReference type="SMART" id="SM00267">
    <property type="entry name" value="GGDEF"/>
    <property type="match status" value="1"/>
</dbReference>
<dbReference type="SMART" id="SM00086">
    <property type="entry name" value="PAC"/>
    <property type="match status" value="2"/>
</dbReference>
<evidence type="ECO:0000259" key="5">
    <source>
        <dbReference type="PROSITE" id="PS50887"/>
    </source>
</evidence>
<feature type="domain" description="GGDEF" evidence="5">
    <location>
        <begin position="469"/>
        <end position="603"/>
    </location>
</feature>
<dbReference type="PANTHER" id="PTHR44757:SF2">
    <property type="entry name" value="BIOFILM ARCHITECTURE MAINTENANCE PROTEIN MBAA"/>
    <property type="match status" value="1"/>
</dbReference>
<dbReference type="EMBL" id="CP022530">
    <property type="protein sequence ID" value="ASP40526.1"/>
    <property type="molecule type" value="Genomic_DNA"/>
</dbReference>
<dbReference type="InterPro" id="IPR000160">
    <property type="entry name" value="GGDEF_dom"/>
</dbReference>
<dbReference type="SUPFAM" id="SSF141868">
    <property type="entry name" value="EAL domain-like"/>
    <property type="match status" value="1"/>
</dbReference>
<accession>A0A222FPS5</accession>
<gene>
    <name evidence="6" type="ORF">CHH28_18450</name>
</gene>
<dbReference type="OrthoDB" id="9804951at2"/>
<evidence type="ECO:0000313" key="6">
    <source>
        <dbReference type="EMBL" id="ASP40526.1"/>
    </source>
</evidence>
<name>A0A222FPS5_9GAMM</name>
<dbReference type="Gene3D" id="3.30.70.270">
    <property type="match status" value="1"/>
</dbReference>
<dbReference type="InterPro" id="IPR001610">
    <property type="entry name" value="PAC"/>
</dbReference>
<dbReference type="InterPro" id="IPR035919">
    <property type="entry name" value="EAL_sf"/>
</dbReference>
<dbReference type="FunFam" id="3.30.70.270:FF:000001">
    <property type="entry name" value="Diguanylate cyclase domain protein"/>
    <property type="match status" value="1"/>
</dbReference>
<dbReference type="RefSeq" id="WP_094061688.1">
    <property type="nucleotide sequence ID" value="NZ_CP022530.1"/>
</dbReference>
<dbReference type="Gene3D" id="3.30.450.20">
    <property type="entry name" value="PAS domain"/>
    <property type="match status" value="2"/>
</dbReference>
<dbReference type="SMART" id="SM00091">
    <property type="entry name" value="PAS"/>
    <property type="match status" value="2"/>
</dbReference>
<evidence type="ECO:0000259" key="2">
    <source>
        <dbReference type="PROSITE" id="PS50112"/>
    </source>
</evidence>
<feature type="domain" description="PAC" evidence="3">
    <location>
        <begin position="264"/>
        <end position="316"/>
    </location>
</feature>